<reference evidence="3 4" key="1">
    <citation type="submission" date="2016-11" db="EMBL/GenBank/DDBJ databases">
        <authorList>
            <person name="Jaros S."/>
            <person name="Januszkiewicz K."/>
            <person name="Wedrychowicz H."/>
        </authorList>
    </citation>
    <scope>NUCLEOTIDE SEQUENCE [LARGE SCALE GENOMIC DNA]</scope>
    <source>
        <strain evidence="3 4">DSM 14916</strain>
    </source>
</reference>
<evidence type="ECO:0000313" key="4">
    <source>
        <dbReference type="Proteomes" id="UP000184387"/>
    </source>
</evidence>
<sequence length="149" mass="15537">MRMMMKRIAMAALAAAGLALSHAPAEAQRNGLYEVTGTNPDGSAYTGNMIVQQVGLASWRVAWQVGENRFEGYAMSAGPVFSVGFTLGQAPGIAIYQVSPDGSMTGQWTLIGSSAIGTENLTPREPPARDAPAARPTPPPAAAPSRPRP</sequence>
<accession>A0A1M6JWT0</accession>
<dbReference type="AlphaFoldDB" id="A0A1M6JWT0"/>
<dbReference type="STRING" id="198092.SAMN02745194_02727"/>
<organism evidence="3 4">
    <name type="scientific">Muricoccus roseus</name>
    <dbReference type="NCBI Taxonomy" id="198092"/>
    <lineage>
        <taxon>Bacteria</taxon>
        <taxon>Pseudomonadati</taxon>
        <taxon>Pseudomonadota</taxon>
        <taxon>Alphaproteobacteria</taxon>
        <taxon>Acetobacterales</taxon>
        <taxon>Roseomonadaceae</taxon>
        <taxon>Muricoccus</taxon>
    </lineage>
</organism>
<feature type="chain" id="PRO_5013200767" evidence="2">
    <location>
        <begin position="28"/>
        <end position="149"/>
    </location>
</feature>
<feature type="signal peptide" evidence="2">
    <location>
        <begin position="1"/>
        <end position="27"/>
    </location>
</feature>
<evidence type="ECO:0000256" key="2">
    <source>
        <dbReference type="SAM" id="SignalP"/>
    </source>
</evidence>
<evidence type="ECO:0000256" key="1">
    <source>
        <dbReference type="SAM" id="MobiDB-lite"/>
    </source>
</evidence>
<keyword evidence="4" id="KW-1185">Reference proteome</keyword>
<dbReference type="Proteomes" id="UP000184387">
    <property type="component" value="Unassembled WGS sequence"/>
</dbReference>
<proteinExistence type="predicted"/>
<dbReference type="RefSeq" id="WP_073135602.1">
    <property type="nucleotide sequence ID" value="NZ_FQZF01000015.1"/>
</dbReference>
<dbReference type="OrthoDB" id="7279180at2"/>
<protein>
    <submittedName>
        <fullName evidence="3">Uncharacterized protein</fullName>
    </submittedName>
</protein>
<dbReference type="EMBL" id="FQZF01000015">
    <property type="protein sequence ID" value="SHJ51162.1"/>
    <property type="molecule type" value="Genomic_DNA"/>
</dbReference>
<feature type="region of interest" description="Disordered" evidence="1">
    <location>
        <begin position="115"/>
        <end position="149"/>
    </location>
</feature>
<keyword evidence="2" id="KW-0732">Signal</keyword>
<gene>
    <name evidence="3" type="ORF">SAMN02745194_02727</name>
</gene>
<evidence type="ECO:0000313" key="3">
    <source>
        <dbReference type="EMBL" id="SHJ51162.1"/>
    </source>
</evidence>
<name>A0A1M6JWT0_9PROT</name>